<dbReference type="PANTHER" id="PTHR35337">
    <property type="entry name" value="SLR1478 PROTEIN"/>
    <property type="match status" value="1"/>
</dbReference>
<feature type="transmembrane region" description="Helical" evidence="1">
    <location>
        <begin position="262"/>
        <end position="279"/>
    </location>
</feature>
<dbReference type="Proteomes" id="UP001500622">
    <property type="component" value="Unassembled WGS sequence"/>
</dbReference>
<proteinExistence type="predicted"/>
<keyword evidence="1" id="KW-0472">Membrane</keyword>
<dbReference type="Pfam" id="PF01944">
    <property type="entry name" value="SpoIIM"/>
    <property type="match status" value="1"/>
</dbReference>
<evidence type="ECO:0000256" key="1">
    <source>
        <dbReference type="SAM" id="Phobius"/>
    </source>
</evidence>
<gene>
    <name evidence="2" type="ORF">GCM10023169_41640</name>
</gene>
<sequence>MCEATAVDTDAFAAVHEPEWRRLEELTGQRRLTGPEADELVRLYQTTAGHLSTLRSSAPDPHLVSRLSVLLGQARGRVAGTHELRLSDVVRFFAVSVPAAFYRVRWWTVVVATLWIALGAVVAVHTARTPEAMAQLGTPTQLERYARDAFAAYYNNYPAPDFAAQVWTNNAWIAAQCIGLGITGVFPLYVLYQNAVGVGQTAAIMDVYGDLDVFFALILPHGLMELTAVFVAGGTGLKLFWTLVAPGRRTRGYALAQEGRSLVTVAVGLVVVLGVSGLVEGFVTGSFLPTWAELTIGALVLGAYWTYTLVPGRRAVRAGETGDLEQDLAGHTLAQAG</sequence>
<dbReference type="PANTHER" id="PTHR35337:SF1">
    <property type="entry name" value="SLR1478 PROTEIN"/>
    <property type="match status" value="1"/>
</dbReference>
<reference evidence="3" key="1">
    <citation type="journal article" date="2019" name="Int. J. Syst. Evol. Microbiol.">
        <title>The Global Catalogue of Microorganisms (GCM) 10K type strain sequencing project: providing services to taxonomists for standard genome sequencing and annotation.</title>
        <authorList>
            <consortium name="The Broad Institute Genomics Platform"/>
            <consortium name="The Broad Institute Genome Sequencing Center for Infectious Disease"/>
            <person name="Wu L."/>
            <person name="Ma J."/>
        </authorList>
    </citation>
    <scope>NUCLEOTIDE SEQUENCE [LARGE SCALE GENOMIC DNA]</scope>
    <source>
        <strain evidence="3">JCM 17810</strain>
    </source>
</reference>
<dbReference type="InterPro" id="IPR002798">
    <property type="entry name" value="SpoIIM-like"/>
</dbReference>
<feature type="transmembrane region" description="Helical" evidence="1">
    <location>
        <begin position="106"/>
        <end position="124"/>
    </location>
</feature>
<dbReference type="EMBL" id="BAABGN010000028">
    <property type="protein sequence ID" value="GAA4434250.1"/>
    <property type="molecule type" value="Genomic_DNA"/>
</dbReference>
<feature type="transmembrane region" description="Helical" evidence="1">
    <location>
        <begin position="213"/>
        <end position="241"/>
    </location>
</feature>
<keyword evidence="1" id="KW-0812">Transmembrane</keyword>
<protein>
    <submittedName>
        <fullName evidence="2">Stage II sporulation protein M</fullName>
    </submittedName>
</protein>
<keyword evidence="3" id="KW-1185">Reference proteome</keyword>
<evidence type="ECO:0000313" key="3">
    <source>
        <dbReference type="Proteomes" id="UP001500622"/>
    </source>
</evidence>
<comment type="caution">
    <text evidence="2">The sequence shown here is derived from an EMBL/GenBank/DDBJ whole genome shotgun (WGS) entry which is preliminary data.</text>
</comment>
<feature type="transmembrane region" description="Helical" evidence="1">
    <location>
        <begin position="291"/>
        <end position="310"/>
    </location>
</feature>
<evidence type="ECO:0000313" key="2">
    <source>
        <dbReference type="EMBL" id="GAA4434250.1"/>
    </source>
</evidence>
<organism evidence="2 3">
    <name type="scientific">Georgenia halophila</name>
    <dbReference type="NCBI Taxonomy" id="620889"/>
    <lineage>
        <taxon>Bacteria</taxon>
        <taxon>Bacillati</taxon>
        <taxon>Actinomycetota</taxon>
        <taxon>Actinomycetes</taxon>
        <taxon>Micrococcales</taxon>
        <taxon>Bogoriellaceae</taxon>
        <taxon>Georgenia</taxon>
    </lineage>
</organism>
<name>A0ABP8LSG1_9MICO</name>
<feature type="transmembrane region" description="Helical" evidence="1">
    <location>
        <begin position="171"/>
        <end position="193"/>
    </location>
</feature>
<keyword evidence="1" id="KW-1133">Transmembrane helix</keyword>
<accession>A0ABP8LSG1</accession>